<proteinExistence type="inferred from homology"/>
<dbReference type="InterPro" id="IPR023404">
    <property type="entry name" value="rSAM_horseshoe"/>
</dbReference>
<dbReference type="PROSITE" id="PS51449">
    <property type="entry name" value="MTTASE_N"/>
    <property type="match status" value="1"/>
</dbReference>
<dbReference type="Gene3D" id="3.40.50.12160">
    <property type="entry name" value="Methylthiotransferase, N-terminal domain"/>
    <property type="match status" value="1"/>
</dbReference>
<dbReference type="SFLD" id="SFLDF00295">
    <property type="entry name" value="threonylcarbamoyladenosine_tRN"/>
    <property type="match status" value="1"/>
</dbReference>
<dbReference type="InterPro" id="IPR005839">
    <property type="entry name" value="Methylthiotransferase"/>
</dbReference>
<dbReference type="Gene3D" id="3.80.30.20">
    <property type="entry name" value="tm_1862 like domain"/>
    <property type="match status" value="1"/>
</dbReference>
<sequence>MTFEKLERIFMKTVAFHTLGCKVNTYETEAMQQLMEAAGYKCVDFGEKADVYIINTCSVTNIADRKSRQMLHRARKMNEDAIVVAAGCYVESAKEKIDEDLSIDIIVGNNNKNEIVNIINEYLQDKNENRFIIDINKNTECEEFNISKINDHTRAFIKVQDGCNQFCSYCIIPFTRGRVRSRKMENIIEEVKKLASSGYKEVVLTGIHLSSYGVDFLDESYNKRMELLTQTEESDEEFVTKNELLNLIENIAKVDGIERIRIGSLEPRIIKEGFIKSLSEINKFCPHFHLSLQSGCDKTLKSMNRKYTASEFYEGVELIRKYFDSPAITTDIIVGFPGESERDFEESKAFVEKVKFYETHIFPYSVREGTKAAHMPQVDGNEKAKRANILNEINLANQREFRSQRITKVDEVLCEETFTLDGKEYYTGYTKEYVKIAVLKDGLNTNDIIKGKIARFLTDDILLMEKEQNNV</sequence>
<feature type="domain" description="MTTase N-terminal" evidence="16">
    <location>
        <begin position="12"/>
        <end position="124"/>
    </location>
</feature>
<dbReference type="InterPro" id="IPR007197">
    <property type="entry name" value="rSAM"/>
</dbReference>
<comment type="function">
    <text evidence="2">Catalyzes the methylthiolation of N6-threonylcarbamoyladenosine (t(6)A), leading to the formation of 2-methylthio-N6-threonylcarbamoyladenosine (ms(2)t(6)A) at position 37 in tRNAs that read codons beginning with adenine.</text>
</comment>
<evidence type="ECO:0000256" key="8">
    <source>
        <dbReference type="ARBA" id="ARBA00022694"/>
    </source>
</evidence>
<dbReference type="PROSITE" id="PS01278">
    <property type="entry name" value="MTTASE_RADICAL"/>
    <property type="match status" value="1"/>
</dbReference>
<feature type="domain" description="Radical SAM core" evidence="17">
    <location>
        <begin position="149"/>
        <end position="400"/>
    </location>
</feature>
<evidence type="ECO:0000256" key="10">
    <source>
        <dbReference type="ARBA" id="ARBA00023004"/>
    </source>
</evidence>
<dbReference type="EMBL" id="LSDA01000145">
    <property type="protein sequence ID" value="KXB52863.1"/>
    <property type="molecule type" value="Genomic_DNA"/>
</dbReference>
<comment type="caution">
    <text evidence="18">The sequence shown here is derived from an EMBL/GenBank/DDBJ whole genome shotgun (WGS) entry which is preliminary data.</text>
</comment>
<reference evidence="19" key="1">
    <citation type="submission" date="2016-01" db="EMBL/GenBank/DDBJ databases">
        <authorList>
            <person name="Mitreva M."/>
            <person name="Pepin K.H."/>
            <person name="Mihindukulasuriya K.A."/>
            <person name="Fulton R."/>
            <person name="Fronick C."/>
            <person name="O'Laughlin M."/>
            <person name="Miner T."/>
            <person name="Herter B."/>
            <person name="Rosa B.A."/>
            <person name="Cordes M."/>
            <person name="Tomlinson C."/>
            <person name="Wollam A."/>
            <person name="Palsikar V.B."/>
            <person name="Mardis E.R."/>
            <person name="Wilson R.K."/>
        </authorList>
    </citation>
    <scope>NUCLEOTIDE SEQUENCE [LARGE SCALE GENOMIC DNA]</scope>
    <source>
        <strain evidence="19">DNF00896</strain>
    </source>
</reference>
<dbReference type="PATRIC" id="fig|467210.3.peg.2758"/>
<comment type="catalytic activity">
    <reaction evidence="13">
        <text>N(6)-L-threonylcarbamoyladenosine(37) in tRNA + (sulfur carrier)-SH + AH2 + 2 S-adenosyl-L-methionine = 2-methylsulfanyl-N(6)-L-threonylcarbamoyladenosine(37) in tRNA + (sulfur carrier)-H + 5'-deoxyadenosine + L-methionine + A + S-adenosyl-L-homocysteine + 2 H(+)</text>
        <dbReference type="Rhea" id="RHEA:37075"/>
        <dbReference type="Rhea" id="RHEA-COMP:10163"/>
        <dbReference type="Rhea" id="RHEA-COMP:11092"/>
        <dbReference type="Rhea" id="RHEA-COMP:14737"/>
        <dbReference type="Rhea" id="RHEA-COMP:14739"/>
        <dbReference type="ChEBI" id="CHEBI:13193"/>
        <dbReference type="ChEBI" id="CHEBI:15378"/>
        <dbReference type="ChEBI" id="CHEBI:17319"/>
        <dbReference type="ChEBI" id="CHEBI:17499"/>
        <dbReference type="ChEBI" id="CHEBI:29917"/>
        <dbReference type="ChEBI" id="CHEBI:57844"/>
        <dbReference type="ChEBI" id="CHEBI:57856"/>
        <dbReference type="ChEBI" id="CHEBI:59789"/>
        <dbReference type="ChEBI" id="CHEBI:64428"/>
        <dbReference type="ChEBI" id="CHEBI:74418"/>
        <dbReference type="ChEBI" id="CHEBI:74420"/>
        <dbReference type="EC" id="2.8.4.5"/>
    </reaction>
</comment>
<dbReference type="PROSITE" id="PS51918">
    <property type="entry name" value="RADICAL_SAM"/>
    <property type="match status" value="1"/>
</dbReference>
<dbReference type="InterPro" id="IPR006638">
    <property type="entry name" value="Elp3/MiaA/NifB-like_rSAM"/>
</dbReference>
<evidence type="ECO:0000256" key="7">
    <source>
        <dbReference type="ARBA" id="ARBA00022691"/>
    </source>
</evidence>
<keyword evidence="7" id="KW-0949">S-adenosyl-L-methionine</keyword>
<evidence type="ECO:0000256" key="9">
    <source>
        <dbReference type="ARBA" id="ARBA00022723"/>
    </source>
</evidence>
<keyword evidence="5" id="KW-0963">Cytoplasm</keyword>
<evidence type="ECO:0000256" key="11">
    <source>
        <dbReference type="ARBA" id="ARBA00023014"/>
    </source>
</evidence>
<dbReference type="SFLD" id="SFLDG01061">
    <property type="entry name" value="methylthiotransferase"/>
    <property type="match status" value="1"/>
</dbReference>
<keyword evidence="10" id="KW-0408">Iron</keyword>
<dbReference type="InterPro" id="IPR038135">
    <property type="entry name" value="Methylthiotransferase_N_sf"/>
</dbReference>
<dbReference type="InterPro" id="IPR034557">
    <property type="entry name" value="ThrcA_tRNA_MEthiotransferase"/>
</dbReference>
<keyword evidence="4" id="KW-0004">4Fe-4S</keyword>
<gene>
    <name evidence="18" type="ORF">HMPREF1866_02781</name>
</gene>
<name>A0A133ZBQ7_9FIRM</name>
<comment type="cofactor">
    <cofactor evidence="1">
        <name>[4Fe-4S] cluster</name>
        <dbReference type="ChEBI" id="CHEBI:49883"/>
    </cofactor>
</comment>
<evidence type="ECO:0000256" key="14">
    <source>
        <dbReference type="ARBA" id="ARBA00061574"/>
    </source>
</evidence>
<dbReference type="FunFam" id="3.40.50.12160:FF:000004">
    <property type="entry name" value="Threonylcarbamoyladenosine tRNA methylthiotransferase MtaB"/>
    <property type="match status" value="1"/>
</dbReference>
<evidence type="ECO:0000256" key="15">
    <source>
        <dbReference type="ARBA" id="ARBA00069898"/>
    </source>
</evidence>
<dbReference type="CDD" id="cd01335">
    <property type="entry name" value="Radical_SAM"/>
    <property type="match status" value="1"/>
</dbReference>
<keyword evidence="19" id="KW-1185">Reference proteome</keyword>
<dbReference type="STRING" id="467210.HMPREF1866_02781"/>
<evidence type="ECO:0000256" key="2">
    <source>
        <dbReference type="ARBA" id="ARBA00002399"/>
    </source>
</evidence>
<dbReference type="Pfam" id="PF04055">
    <property type="entry name" value="Radical_SAM"/>
    <property type="match status" value="1"/>
</dbReference>
<comment type="similarity">
    <text evidence="14">Belongs to the methylthiotransferase family. MtaB subfamily.</text>
</comment>
<evidence type="ECO:0000259" key="16">
    <source>
        <dbReference type="PROSITE" id="PS51449"/>
    </source>
</evidence>
<keyword evidence="6 18" id="KW-0808">Transferase</keyword>
<dbReference type="SFLD" id="SFLDS00029">
    <property type="entry name" value="Radical_SAM"/>
    <property type="match status" value="1"/>
</dbReference>
<dbReference type="SFLD" id="SFLDG01082">
    <property type="entry name" value="B12-binding_domain_containing"/>
    <property type="match status" value="1"/>
</dbReference>
<evidence type="ECO:0000256" key="5">
    <source>
        <dbReference type="ARBA" id="ARBA00022490"/>
    </source>
</evidence>
<organism evidence="18 19">
    <name type="scientific">Lachnoanaerobaculum saburreum</name>
    <dbReference type="NCBI Taxonomy" id="467210"/>
    <lineage>
        <taxon>Bacteria</taxon>
        <taxon>Bacillati</taxon>
        <taxon>Bacillota</taxon>
        <taxon>Clostridia</taxon>
        <taxon>Lachnospirales</taxon>
        <taxon>Lachnospiraceae</taxon>
        <taxon>Lachnoanaerobaculum</taxon>
    </lineage>
</organism>
<keyword evidence="8" id="KW-0819">tRNA processing</keyword>
<keyword evidence="9" id="KW-0479">Metal-binding</keyword>
<accession>A0A133ZBQ7</accession>
<dbReference type="GO" id="GO:0035598">
    <property type="term" value="F:tRNA (N(6)-L-threonylcarbamoyladenosine(37)-C(2))-methylthiotransferase activity"/>
    <property type="evidence" value="ECO:0007669"/>
    <property type="project" value="UniProtKB-EC"/>
</dbReference>
<dbReference type="EC" id="2.8.4.5" evidence="3"/>
<dbReference type="Pfam" id="PF00919">
    <property type="entry name" value="UPF0004"/>
    <property type="match status" value="1"/>
</dbReference>
<dbReference type="InterPro" id="IPR020612">
    <property type="entry name" value="Methylthiotransferase_CS"/>
</dbReference>
<evidence type="ECO:0000256" key="4">
    <source>
        <dbReference type="ARBA" id="ARBA00022485"/>
    </source>
</evidence>
<evidence type="ECO:0000256" key="13">
    <source>
        <dbReference type="ARBA" id="ARBA00051661"/>
    </source>
</evidence>
<dbReference type="GO" id="GO:0046872">
    <property type="term" value="F:metal ion binding"/>
    <property type="evidence" value="ECO:0007669"/>
    <property type="project" value="UniProtKB-KW"/>
</dbReference>
<dbReference type="SMART" id="SM00729">
    <property type="entry name" value="Elp3"/>
    <property type="match status" value="1"/>
</dbReference>
<dbReference type="PANTHER" id="PTHR11918">
    <property type="entry name" value="RADICAL SAM PROTEINS"/>
    <property type="match status" value="1"/>
</dbReference>
<dbReference type="AlphaFoldDB" id="A0A133ZBQ7"/>
<dbReference type="NCBIfam" id="TIGR00089">
    <property type="entry name" value="MiaB/RimO family radical SAM methylthiotransferase"/>
    <property type="match status" value="1"/>
</dbReference>
<evidence type="ECO:0000313" key="18">
    <source>
        <dbReference type="EMBL" id="KXB52863.1"/>
    </source>
</evidence>
<protein>
    <recommendedName>
        <fullName evidence="15">Threonylcarbamoyladenosine tRNA methylthiotransferase MtaB</fullName>
        <ecNumber evidence="3">2.8.4.5</ecNumber>
    </recommendedName>
    <alternativeName>
        <fullName evidence="12">tRNA-t(6)A37 methylthiotransferase</fullName>
    </alternativeName>
</protein>
<evidence type="ECO:0000256" key="6">
    <source>
        <dbReference type="ARBA" id="ARBA00022679"/>
    </source>
</evidence>
<dbReference type="GO" id="GO:0051539">
    <property type="term" value="F:4 iron, 4 sulfur cluster binding"/>
    <property type="evidence" value="ECO:0007669"/>
    <property type="project" value="UniProtKB-KW"/>
</dbReference>
<keyword evidence="11" id="KW-0411">Iron-sulfur</keyword>
<evidence type="ECO:0000313" key="19">
    <source>
        <dbReference type="Proteomes" id="UP000070394"/>
    </source>
</evidence>
<dbReference type="FunFam" id="3.80.30.20:FF:000001">
    <property type="entry name" value="tRNA-2-methylthio-N(6)-dimethylallyladenosine synthase 2"/>
    <property type="match status" value="1"/>
</dbReference>
<evidence type="ECO:0000259" key="17">
    <source>
        <dbReference type="PROSITE" id="PS51918"/>
    </source>
</evidence>
<dbReference type="InterPro" id="IPR058240">
    <property type="entry name" value="rSAM_sf"/>
</dbReference>
<dbReference type="PANTHER" id="PTHR11918:SF45">
    <property type="entry name" value="THREONYLCARBAMOYLADENOSINE TRNA METHYLTHIOTRANSFERASE"/>
    <property type="match status" value="1"/>
</dbReference>
<dbReference type="SUPFAM" id="SSF102114">
    <property type="entry name" value="Radical SAM enzymes"/>
    <property type="match status" value="1"/>
</dbReference>
<evidence type="ECO:0000256" key="3">
    <source>
        <dbReference type="ARBA" id="ARBA00013273"/>
    </source>
</evidence>
<evidence type="ECO:0000256" key="1">
    <source>
        <dbReference type="ARBA" id="ARBA00001966"/>
    </source>
</evidence>
<dbReference type="Proteomes" id="UP000070394">
    <property type="component" value="Unassembled WGS sequence"/>
</dbReference>
<evidence type="ECO:0000256" key="12">
    <source>
        <dbReference type="ARBA" id="ARBA00031213"/>
    </source>
</evidence>
<dbReference type="InterPro" id="IPR013848">
    <property type="entry name" value="Methylthiotransferase_N"/>
</dbReference>